<dbReference type="AlphaFoldDB" id="A0A4R3I1B9"/>
<evidence type="ECO:0000256" key="7">
    <source>
        <dbReference type="ARBA" id="ARBA00022723"/>
    </source>
</evidence>
<dbReference type="RefSeq" id="WP_132256582.1">
    <property type="nucleotide sequence ID" value="NZ_SLZQ01000001.1"/>
</dbReference>
<dbReference type="Pfam" id="PF18081">
    <property type="entry name" value="FANC_SAP"/>
    <property type="match status" value="1"/>
</dbReference>
<dbReference type="GO" id="GO:0004528">
    <property type="term" value="F:phosphodiesterase I activity"/>
    <property type="evidence" value="ECO:0007669"/>
    <property type="project" value="UniProtKB-EC"/>
</dbReference>
<evidence type="ECO:0000256" key="5">
    <source>
        <dbReference type="ARBA" id="ARBA00012029"/>
    </source>
</evidence>
<comment type="cofactor">
    <cofactor evidence="3">
        <name>Mg(2+)</name>
        <dbReference type="ChEBI" id="CHEBI:18420"/>
    </cofactor>
</comment>
<feature type="domain" description="VRR-NUC" evidence="11">
    <location>
        <begin position="432"/>
        <end position="546"/>
    </location>
</feature>
<dbReference type="SMART" id="SM00990">
    <property type="entry name" value="VRR_NUC"/>
    <property type="match status" value="1"/>
</dbReference>
<dbReference type="InterPro" id="IPR011856">
    <property type="entry name" value="tRNA_endonuc-like_dom_sf"/>
</dbReference>
<evidence type="ECO:0000256" key="6">
    <source>
        <dbReference type="ARBA" id="ARBA00022722"/>
    </source>
</evidence>
<keyword evidence="10" id="KW-0464">Manganese</keyword>
<dbReference type="PANTHER" id="PTHR15749:SF4">
    <property type="entry name" value="FANCONI-ASSOCIATED NUCLEASE 1"/>
    <property type="match status" value="1"/>
</dbReference>
<evidence type="ECO:0000256" key="8">
    <source>
        <dbReference type="ARBA" id="ARBA00022801"/>
    </source>
</evidence>
<keyword evidence="8" id="KW-0378">Hydrolase</keyword>
<evidence type="ECO:0000313" key="13">
    <source>
        <dbReference type="Proteomes" id="UP000295382"/>
    </source>
</evidence>
<dbReference type="GO" id="GO:0036297">
    <property type="term" value="P:interstrand cross-link repair"/>
    <property type="evidence" value="ECO:0007669"/>
    <property type="project" value="InterPro"/>
</dbReference>
<comment type="caution">
    <text evidence="12">The sequence shown here is derived from an EMBL/GenBank/DDBJ whole genome shotgun (WGS) entry which is preliminary data.</text>
</comment>
<name>A0A4R3I1B9_PAULE</name>
<comment type="similarity">
    <text evidence="4">Belongs to the FAN1 family.</text>
</comment>
<proteinExistence type="inferred from homology"/>
<dbReference type="InterPro" id="IPR040603">
    <property type="entry name" value="FAN1_SAP_bact"/>
</dbReference>
<dbReference type="Pfam" id="PF08774">
    <property type="entry name" value="VRR_NUC"/>
    <property type="match status" value="1"/>
</dbReference>
<dbReference type="Pfam" id="PF21315">
    <property type="entry name" value="FAN1_HTH"/>
    <property type="match status" value="1"/>
</dbReference>
<dbReference type="InterPro" id="IPR049125">
    <property type="entry name" value="FAN1-like_WH"/>
</dbReference>
<evidence type="ECO:0000256" key="10">
    <source>
        <dbReference type="ARBA" id="ARBA00023211"/>
    </source>
</evidence>
<evidence type="ECO:0000256" key="4">
    <source>
        <dbReference type="ARBA" id="ARBA00005533"/>
    </source>
</evidence>
<comment type="cofactor">
    <cofactor evidence="2">
        <name>Mn(2+)</name>
        <dbReference type="ChEBI" id="CHEBI:29035"/>
    </cofactor>
</comment>
<reference evidence="12 13" key="1">
    <citation type="submission" date="2019-03" db="EMBL/GenBank/DDBJ databases">
        <title>Genomic Encyclopedia of Type Strains, Phase IV (KMG-IV): sequencing the most valuable type-strain genomes for metagenomic binning, comparative biology and taxonomic classification.</title>
        <authorList>
            <person name="Goeker M."/>
        </authorList>
    </citation>
    <scope>NUCLEOTIDE SEQUENCE [LARGE SCALE GENOMIC DNA]</scope>
    <source>
        <strain evidence="12 13">DSM 7445</strain>
    </source>
</reference>
<dbReference type="Proteomes" id="UP000295382">
    <property type="component" value="Unassembled WGS sequence"/>
</dbReference>
<evidence type="ECO:0000313" key="12">
    <source>
        <dbReference type="EMBL" id="TCS39322.1"/>
    </source>
</evidence>
<evidence type="ECO:0000256" key="1">
    <source>
        <dbReference type="ARBA" id="ARBA00000983"/>
    </source>
</evidence>
<dbReference type="OrthoDB" id="9803913at2"/>
<accession>A0A4R3I1B9</accession>
<evidence type="ECO:0000256" key="2">
    <source>
        <dbReference type="ARBA" id="ARBA00001936"/>
    </source>
</evidence>
<keyword evidence="6" id="KW-0540">Nuclease</keyword>
<evidence type="ECO:0000259" key="11">
    <source>
        <dbReference type="SMART" id="SM00990"/>
    </source>
</evidence>
<dbReference type="EC" id="3.1.4.1" evidence="5"/>
<organism evidence="12 13">
    <name type="scientific">Paucimonas lemoignei</name>
    <name type="common">Pseudomonas lemoignei</name>
    <dbReference type="NCBI Taxonomy" id="29443"/>
    <lineage>
        <taxon>Bacteria</taxon>
        <taxon>Pseudomonadati</taxon>
        <taxon>Pseudomonadota</taxon>
        <taxon>Betaproteobacteria</taxon>
        <taxon>Burkholderiales</taxon>
        <taxon>Burkholderiaceae</taxon>
        <taxon>Paucimonas</taxon>
    </lineage>
</organism>
<keyword evidence="7" id="KW-0479">Metal-binding</keyword>
<dbReference type="Gene3D" id="3.40.1350.10">
    <property type="match status" value="1"/>
</dbReference>
<keyword evidence="9" id="KW-0460">Magnesium</keyword>
<evidence type="ECO:0000256" key="3">
    <source>
        <dbReference type="ARBA" id="ARBA00001946"/>
    </source>
</evidence>
<sequence>MKVLPDPFYYLANFHLVLDWISARYSDLLHDEESAWVDAFRALPQESRALLVRFVMRKGTLFRSQKLSYEEIGCIHEAARPLIEIGWVENRPLLNAEEICGLLTKPELASLLKDPGKAPSSSRKAELVEALRTRVTAPLPFDRLFPQSDECIYRLSDEVTSFCERLKLMFFGNPYQSWTEFVLADLGIYRYEQVQIDQQSRAFQSREDVDAYLLLNACRERFEIGEEAPDLILSELDDFSENHWLANKRMKFVYQVAYRYEQSGELDKALDLYRACSYPDARLRTIRVLEKLGNFHAAYDLAVAAQANPENDEEAQKLQRVMPRLVRKLGLPRLPAAAVVPFDEWNLHLPFPVGLSSVEEEVRRHLHRTEAPAFYVENCLINSLFGLLCWEAIFLAIPGAFFHPFHIGPADLHSTDFYQRRKPRFDACLSQLDSQEYKATILARFEEKAGIQSPFVFWGALSRELLDIAMGCVSPDHLRLWFLRILQDIRNNRSGFPDLIQFWPKEKRYRMIEVKGPGDRLQDNQVRLLRYAQNHGMPVAVCYVDWEQAAA</sequence>
<protein>
    <recommendedName>
        <fullName evidence="5">phosphodiesterase I</fullName>
        <ecNumber evidence="5">3.1.4.1</ecNumber>
    </recommendedName>
</protein>
<keyword evidence="13" id="KW-1185">Reference proteome</keyword>
<dbReference type="InterPro" id="IPR033315">
    <property type="entry name" value="Fan1-like"/>
</dbReference>
<dbReference type="GO" id="GO:0003676">
    <property type="term" value="F:nucleic acid binding"/>
    <property type="evidence" value="ECO:0007669"/>
    <property type="project" value="InterPro"/>
</dbReference>
<evidence type="ECO:0000256" key="9">
    <source>
        <dbReference type="ARBA" id="ARBA00022842"/>
    </source>
</evidence>
<gene>
    <name evidence="12" type="ORF">EDC30_101278</name>
</gene>
<dbReference type="PANTHER" id="PTHR15749">
    <property type="entry name" value="FANCONI-ASSOCIATED NUCLEASE 1"/>
    <property type="match status" value="1"/>
</dbReference>
<dbReference type="InterPro" id="IPR014883">
    <property type="entry name" value="VRR_NUC"/>
</dbReference>
<comment type="catalytic activity">
    <reaction evidence="1">
        <text>Hydrolytically removes 5'-nucleotides successively from the 3'-hydroxy termini of 3'-hydroxy-terminated oligonucleotides.</text>
        <dbReference type="EC" id="3.1.4.1"/>
    </reaction>
</comment>
<dbReference type="EMBL" id="SLZQ01000001">
    <property type="protein sequence ID" value="TCS39322.1"/>
    <property type="molecule type" value="Genomic_DNA"/>
</dbReference>
<dbReference type="GO" id="GO:0046872">
    <property type="term" value="F:metal ion binding"/>
    <property type="evidence" value="ECO:0007669"/>
    <property type="project" value="UniProtKB-KW"/>
</dbReference>